<gene>
    <name evidence="4" type="ORF">RF11_02596</name>
</gene>
<feature type="compositionally biased region" description="Basic and acidic residues" evidence="1">
    <location>
        <begin position="169"/>
        <end position="187"/>
    </location>
</feature>
<feature type="transmembrane region" description="Helical" evidence="2">
    <location>
        <begin position="264"/>
        <end position="290"/>
    </location>
</feature>
<dbReference type="Proteomes" id="UP000031668">
    <property type="component" value="Unassembled WGS sequence"/>
</dbReference>
<evidence type="ECO:0000313" key="4">
    <source>
        <dbReference type="EMBL" id="KII64239.1"/>
    </source>
</evidence>
<dbReference type="EMBL" id="JWZT01004360">
    <property type="protein sequence ID" value="KII64239.1"/>
    <property type="molecule type" value="Genomic_DNA"/>
</dbReference>
<keyword evidence="2" id="KW-1133">Transmembrane helix</keyword>
<dbReference type="AlphaFoldDB" id="A0A0C2IG04"/>
<feature type="compositionally biased region" description="Polar residues" evidence="1">
    <location>
        <begin position="188"/>
        <end position="210"/>
    </location>
</feature>
<keyword evidence="2" id="KW-0472">Membrane</keyword>
<accession>A0A0C2IG04</accession>
<sequence>MINKFGLFLILINFKFAIQAEAEEDDFGGFIKNVFSRFFTSWPFNILDTPDFNNITEIEPSMGDKTTKGSAAFGPSKKPKITWYPVDFDSICKSGATDQPICGKNNINIKKICKQKEDGAIVKGYCSTLDKNDESASFSLTTKFMKAKNWKVGTMPELVNKTAEAPKIREEISEKSEAKTDHEKTNEDTLMQSDSNTNDVNMSQIVSNTAAKPETKSELTNIASVEGGDESPTKMDSKVVAKRDINYDTKYEKSNLKTGYSMSMYGIAMSSGALGTVLIVLLIVITYSVVRVMRIRNTQRRIERAKMEVCELKQKLSNKYD</sequence>
<reference evidence="4 5" key="1">
    <citation type="journal article" date="2014" name="Genome Biol. Evol.">
        <title>The genome of the myxosporean Thelohanellus kitauei shows adaptations to nutrient acquisition within its fish host.</title>
        <authorList>
            <person name="Yang Y."/>
            <person name="Xiong J."/>
            <person name="Zhou Z."/>
            <person name="Huo F."/>
            <person name="Miao W."/>
            <person name="Ran C."/>
            <person name="Liu Y."/>
            <person name="Zhang J."/>
            <person name="Feng J."/>
            <person name="Wang M."/>
            <person name="Wang M."/>
            <person name="Wang L."/>
            <person name="Yao B."/>
        </authorList>
    </citation>
    <scope>NUCLEOTIDE SEQUENCE [LARGE SCALE GENOMIC DNA]</scope>
    <source>
        <strain evidence="4">Wuqing</strain>
    </source>
</reference>
<comment type="caution">
    <text evidence="4">The sequence shown here is derived from an EMBL/GenBank/DDBJ whole genome shotgun (WGS) entry which is preliminary data.</text>
</comment>
<feature type="region of interest" description="Disordered" evidence="1">
    <location>
        <begin position="169"/>
        <end position="236"/>
    </location>
</feature>
<evidence type="ECO:0000256" key="2">
    <source>
        <dbReference type="SAM" id="Phobius"/>
    </source>
</evidence>
<protein>
    <submittedName>
        <fullName evidence="4">Uncharacterized protein</fullName>
    </submittedName>
</protein>
<feature type="chain" id="PRO_5002150412" evidence="3">
    <location>
        <begin position="23"/>
        <end position="321"/>
    </location>
</feature>
<evidence type="ECO:0000313" key="5">
    <source>
        <dbReference type="Proteomes" id="UP000031668"/>
    </source>
</evidence>
<evidence type="ECO:0000256" key="3">
    <source>
        <dbReference type="SAM" id="SignalP"/>
    </source>
</evidence>
<organism evidence="4 5">
    <name type="scientific">Thelohanellus kitauei</name>
    <name type="common">Myxosporean</name>
    <dbReference type="NCBI Taxonomy" id="669202"/>
    <lineage>
        <taxon>Eukaryota</taxon>
        <taxon>Metazoa</taxon>
        <taxon>Cnidaria</taxon>
        <taxon>Myxozoa</taxon>
        <taxon>Myxosporea</taxon>
        <taxon>Bivalvulida</taxon>
        <taxon>Platysporina</taxon>
        <taxon>Myxobolidae</taxon>
        <taxon>Thelohanellus</taxon>
    </lineage>
</organism>
<keyword evidence="5" id="KW-1185">Reference proteome</keyword>
<evidence type="ECO:0000256" key="1">
    <source>
        <dbReference type="SAM" id="MobiDB-lite"/>
    </source>
</evidence>
<proteinExistence type="predicted"/>
<name>A0A0C2IG04_THEKT</name>
<keyword evidence="2" id="KW-0812">Transmembrane</keyword>
<keyword evidence="3" id="KW-0732">Signal</keyword>
<feature type="signal peptide" evidence="3">
    <location>
        <begin position="1"/>
        <end position="22"/>
    </location>
</feature>
<dbReference type="OrthoDB" id="10564514at2759"/>